<dbReference type="Proteomes" id="UP001318300">
    <property type="component" value="Unassembled WGS sequence"/>
</dbReference>
<evidence type="ECO:0000313" key="1">
    <source>
        <dbReference type="EMBL" id="NII42105.1"/>
    </source>
</evidence>
<proteinExistence type="predicted"/>
<name>A0ABX0T9F7_9MICO</name>
<protein>
    <recommendedName>
        <fullName evidence="3">Tail fiber protein</fullName>
    </recommendedName>
</protein>
<evidence type="ECO:0008006" key="3">
    <source>
        <dbReference type="Google" id="ProtNLM"/>
    </source>
</evidence>
<dbReference type="EMBL" id="JAAOYO010000004">
    <property type="protein sequence ID" value="NII42105.1"/>
    <property type="molecule type" value="Genomic_DNA"/>
</dbReference>
<organism evidence="1 2">
    <name type="scientific">Curtobacterium salicis</name>
    <dbReference type="NCBI Taxonomy" id="1779862"/>
    <lineage>
        <taxon>Bacteria</taxon>
        <taxon>Bacillati</taxon>
        <taxon>Actinomycetota</taxon>
        <taxon>Actinomycetes</taxon>
        <taxon>Micrococcales</taxon>
        <taxon>Microbacteriaceae</taxon>
        <taxon>Curtobacterium</taxon>
    </lineage>
</organism>
<keyword evidence="2" id="KW-1185">Reference proteome</keyword>
<accession>A0ABX0T9F7</accession>
<dbReference type="RefSeq" id="WP_166781105.1">
    <property type="nucleotide sequence ID" value="NZ_JAAOYO010000004.1"/>
</dbReference>
<gene>
    <name evidence="1" type="ORF">E9228_002763</name>
</gene>
<sequence>MALDGVPWFIGGPDAEHGPNVARLLAYLAANGNEGIVDPRDLKVAALDVPGAAVKVGSGAASILNALATQEAYTVQNKNTDPSVLIAATGSSSGRSDMVIVRVDNPYVDGNAQAPADPANGPYTRFDVLVGVPSTARDISDVPGQEGTSGLALARIDLPKSTGTVTSAMITDLRKLMNPWSSGSIMLQGAPASGGSNLTGSGFAFWPDNSYAIDIPKQATHMIARLEFQGGQTAGQVGGQIRLVLGSGSDLYPFGTYSYNYPDPGQKSRAEVVAAGELKLPSSVKGTTQTLRVQGLRSSGTGNLFTVDSTYYNAQIQFVSRPA</sequence>
<comment type="caution">
    <text evidence="1">The sequence shown here is derived from an EMBL/GenBank/DDBJ whole genome shotgun (WGS) entry which is preliminary data.</text>
</comment>
<reference evidence="1 2" key="1">
    <citation type="submission" date="2020-03" db="EMBL/GenBank/DDBJ databases">
        <title>Above-ground endophytic microbial communities from plants in different locations in the United States.</title>
        <authorList>
            <person name="Frank C."/>
        </authorList>
    </citation>
    <scope>NUCLEOTIDE SEQUENCE [LARGE SCALE GENOMIC DNA]</scope>
    <source>
        <strain evidence="1 2">WW7</strain>
    </source>
</reference>
<evidence type="ECO:0000313" key="2">
    <source>
        <dbReference type="Proteomes" id="UP001318300"/>
    </source>
</evidence>